<evidence type="ECO:0000313" key="3">
    <source>
        <dbReference type="Proteomes" id="UP000737171"/>
    </source>
</evidence>
<dbReference type="InterPro" id="IPR000182">
    <property type="entry name" value="GNAT_dom"/>
</dbReference>
<dbReference type="Gene3D" id="3.40.630.30">
    <property type="match status" value="1"/>
</dbReference>
<gene>
    <name evidence="2" type="primary">pseH</name>
    <name evidence="2" type="ORF">HLB44_24935</name>
</gene>
<evidence type="ECO:0000313" key="2">
    <source>
        <dbReference type="EMBL" id="NRF70258.1"/>
    </source>
</evidence>
<accession>A0ABX2ENW0</accession>
<protein>
    <submittedName>
        <fullName evidence="2">UDP-4-amino-4, 6-dideoxy-N-acetyl-beta-L-altrosamine N-acetyltransferase</fullName>
        <ecNumber evidence="2">2.3.1.202</ecNumber>
    </submittedName>
</protein>
<dbReference type="EC" id="2.3.1.202" evidence="2"/>
<dbReference type="RefSeq" id="WP_173128924.1">
    <property type="nucleotide sequence ID" value="NZ_JABRWJ010000008.1"/>
</dbReference>
<reference evidence="2 3" key="1">
    <citation type="submission" date="2020-05" db="EMBL/GenBank/DDBJ databases">
        <title>Aquincola sp. isolate from soil.</title>
        <authorList>
            <person name="Han J."/>
            <person name="Kim D.-U."/>
        </authorList>
    </citation>
    <scope>NUCLEOTIDE SEQUENCE [LARGE SCALE GENOMIC DNA]</scope>
    <source>
        <strain evidence="2 3">S2</strain>
    </source>
</reference>
<dbReference type="InterPro" id="IPR016181">
    <property type="entry name" value="Acyl_CoA_acyltransferase"/>
</dbReference>
<organism evidence="2 3">
    <name type="scientific">Pseudaquabacterium terrae</name>
    <dbReference type="NCBI Taxonomy" id="2732868"/>
    <lineage>
        <taxon>Bacteria</taxon>
        <taxon>Pseudomonadati</taxon>
        <taxon>Pseudomonadota</taxon>
        <taxon>Betaproteobacteria</taxon>
        <taxon>Burkholderiales</taxon>
        <taxon>Sphaerotilaceae</taxon>
        <taxon>Pseudaquabacterium</taxon>
    </lineage>
</organism>
<name>A0ABX2ENW0_9BURK</name>
<dbReference type="InterPro" id="IPR020036">
    <property type="entry name" value="PseH"/>
</dbReference>
<dbReference type="PANTHER" id="PTHR43415:SF3">
    <property type="entry name" value="GNAT-FAMILY ACETYLTRANSFERASE"/>
    <property type="match status" value="1"/>
</dbReference>
<keyword evidence="3" id="KW-1185">Reference proteome</keyword>
<dbReference type="EMBL" id="JABRWJ010000008">
    <property type="protein sequence ID" value="NRF70258.1"/>
    <property type="molecule type" value="Genomic_DNA"/>
</dbReference>
<dbReference type="GO" id="GO:0016746">
    <property type="term" value="F:acyltransferase activity"/>
    <property type="evidence" value="ECO:0007669"/>
    <property type="project" value="UniProtKB-KW"/>
</dbReference>
<keyword evidence="2" id="KW-0012">Acyltransferase</keyword>
<evidence type="ECO:0000259" key="1">
    <source>
        <dbReference type="PROSITE" id="PS51186"/>
    </source>
</evidence>
<dbReference type="PROSITE" id="PS51186">
    <property type="entry name" value="GNAT"/>
    <property type="match status" value="1"/>
</dbReference>
<keyword evidence="2" id="KW-0808">Transferase</keyword>
<dbReference type="Proteomes" id="UP000737171">
    <property type="component" value="Unassembled WGS sequence"/>
</dbReference>
<dbReference type="SUPFAM" id="SSF55729">
    <property type="entry name" value="Acyl-CoA N-acyltransferases (Nat)"/>
    <property type="match status" value="1"/>
</dbReference>
<dbReference type="PANTHER" id="PTHR43415">
    <property type="entry name" value="SPERMIDINE N(1)-ACETYLTRANSFERASE"/>
    <property type="match status" value="1"/>
</dbReference>
<sequence>MSYRLRLVREADLEMVMRWRMLPEVTKYMYTDPQLTIEQQRAWYERMATSERDRVWIIESIDEAGAAQSIGLLSLSEIDWTNRRCAWAYYLGETSARGIGLAKSLELTIYAYVFDTLGLNKLWCEVFSFNDRVVALHEKFGSKVEGVARQHIFKNGEWFDVVRMGILKSEWDSLRDKWTWTPIEIESRPA</sequence>
<comment type="caution">
    <text evidence="2">The sequence shown here is derived from an EMBL/GenBank/DDBJ whole genome shotgun (WGS) entry which is preliminary data.</text>
</comment>
<proteinExistence type="predicted"/>
<feature type="domain" description="N-acetyltransferase" evidence="1">
    <location>
        <begin position="3"/>
        <end position="169"/>
    </location>
</feature>
<dbReference type="Pfam" id="PF13302">
    <property type="entry name" value="Acetyltransf_3"/>
    <property type="match status" value="1"/>
</dbReference>
<dbReference type="NCBIfam" id="TIGR03585">
    <property type="entry name" value="PseH"/>
    <property type="match status" value="1"/>
</dbReference>